<dbReference type="InterPro" id="IPR014036">
    <property type="entry name" value="DeoR-like_C"/>
</dbReference>
<dbReference type="GO" id="GO:0003700">
    <property type="term" value="F:DNA-binding transcription factor activity"/>
    <property type="evidence" value="ECO:0007669"/>
    <property type="project" value="InterPro"/>
</dbReference>
<keyword evidence="2" id="KW-0805">Transcription regulation</keyword>
<dbReference type="InterPro" id="IPR050313">
    <property type="entry name" value="Carb_Metab_HTH_regulators"/>
</dbReference>
<feature type="domain" description="HTH deoR-type" evidence="5">
    <location>
        <begin position="6"/>
        <end position="61"/>
    </location>
</feature>
<proteinExistence type="predicted"/>
<dbReference type="RefSeq" id="WP_085836298.1">
    <property type="nucleotide sequence ID" value="NZ_FWFS01000005.1"/>
</dbReference>
<evidence type="ECO:0000256" key="1">
    <source>
        <dbReference type="ARBA" id="ARBA00022491"/>
    </source>
</evidence>
<keyword evidence="3" id="KW-0238">DNA-binding</keyword>
<dbReference type="Proteomes" id="UP000193862">
    <property type="component" value="Unassembled WGS sequence"/>
</dbReference>
<dbReference type="GO" id="GO:0003677">
    <property type="term" value="F:DNA binding"/>
    <property type="evidence" value="ECO:0007669"/>
    <property type="project" value="UniProtKB-KW"/>
</dbReference>
<dbReference type="SUPFAM" id="SSF46785">
    <property type="entry name" value="Winged helix' DNA-binding domain"/>
    <property type="match status" value="1"/>
</dbReference>
<dbReference type="PANTHER" id="PTHR30363:SF4">
    <property type="entry name" value="GLYCEROL-3-PHOSPHATE REGULON REPRESSOR"/>
    <property type="match status" value="1"/>
</dbReference>
<dbReference type="InterPro" id="IPR037171">
    <property type="entry name" value="NagB/RpiA_transferase-like"/>
</dbReference>
<sequence>MSITETARRRDRIVNLLSSYGELSTTALSDMLDVTVQTLRADLRALDEARMVRRRHGGVTLATASENIDYQPRLTASRDEKARIGLKMAQIIPHGATVAMGTGTTVEAVARALVGHKDLTVATNNIHVVMALRLAAGIKITLAGGNVRLRDMDFIGAESAEFFAGLRFEHAIFSVGGISAQGDLLDFNLDEIRARKAIFACAQERTLVMDHAKIGRDAPHRWGQLHEVERVICGGTLSGALQEAALKNTCTILEV</sequence>
<protein>
    <submittedName>
        <fullName evidence="6">Glycerol-3-phosphate regulon repressor</fullName>
    </submittedName>
</protein>
<dbReference type="SMART" id="SM01134">
    <property type="entry name" value="DeoRC"/>
    <property type="match status" value="1"/>
</dbReference>
<dbReference type="PROSITE" id="PS51000">
    <property type="entry name" value="HTH_DEOR_2"/>
    <property type="match status" value="1"/>
</dbReference>
<dbReference type="OrthoDB" id="9814815at2"/>
<dbReference type="SUPFAM" id="SSF100950">
    <property type="entry name" value="NagB/RpiA/CoA transferase-like"/>
    <property type="match status" value="1"/>
</dbReference>
<name>A0A1Y5SKV3_9RHOB</name>
<keyword evidence="7" id="KW-1185">Reference proteome</keyword>
<evidence type="ECO:0000256" key="4">
    <source>
        <dbReference type="ARBA" id="ARBA00023163"/>
    </source>
</evidence>
<evidence type="ECO:0000259" key="5">
    <source>
        <dbReference type="PROSITE" id="PS51000"/>
    </source>
</evidence>
<dbReference type="SMART" id="SM00420">
    <property type="entry name" value="HTH_DEOR"/>
    <property type="match status" value="1"/>
</dbReference>
<evidence type="ECO:0000256" key="3">
    <source>
        <dbReference type="ARBA" id="ARBA00023125"/>
    </source>
</evidence>
<organism evidence="6 7">
    <name type="scientific">Aquimixticola soesokkakensis</name>
    <dbReference type="NCBI Taxonomy" id="1519096"/>
    <lineage>
        <taxon>Bacteria</taxon>
        <taxon>Pseudomonadati</taxon>
        <taxon>Pseudomonadota</taxon>
        <taxon>Alphaproteobacteria</taxon>
        <taxon>Rhodobacterales</taxon>
        <taxon>Paracoccaceae</taxon>
        <taxon>Aquimixticola</taxon>
    </lineage>
</organism>
<dbReference type="PANTHER" id="PTHR30363">
    <property type="entry name" value="HTH-TYPE TRANSCRIPTIONAL REGULATOR SRLR-RELATED"/>
    <property type="match status" value="1"/>
</dbReference>
<accession>A0A1Y5SKV3</accession>
<dbReference type="PROSITE" id="PS00894">
    <property type="entry name" value="HTH_DEOR_1"/>
    <property type="match status" value="1"/>
</dbReference>
<evidence type="ECO:0000256" key="2">
    <source>
        <dbReference type="ARBA" id="ARBA00023015"/>
    </source>
</evidence>
<dbReference type="Pfam" id="PF00455">
    <property type="entry name" value="DeoRC"/>
    <property type="match status" value="1"/>
</dbReference>
<gene>
    <name evidence="6" type="primary">glpR_2</name>
    <name evidence="6" type="ORF">AQS8620_01591</name>
</gene>
<dbReference type="InterPro" id="IPR036390">
    <property type="entry name" value="WH_DNA-bd_sf"/>
</dbReference>
<evidence type="ECO:0000313" key="7">
    <source>
        <dbReference type="Proteomes" id="UP000193862"/>
    </source>
</evidence>
<dbReference type="InterPro" id="IPR001034">
    <property type="entry name" value="DeoR_HTH"/>
</dbReference>
<keyword evidence="4" id="KW-0804">Transcription</keyword>
<keyword evidence="1" id="KW-0678">Repressor</keyword>
<dbReference type="Gene3D" id="3.30.750.70">
    <property type="entry name" value="4-hydroxybutyrate coenzyme like domains"/>
    <property type="match status" value="1"/>
</dbReference>
<dbReference type="EMBL" id="FWFS01000005">
    <property type="protein sequence ID" value="SLN41386.1"/>
    <property type="molecule type" value="Genomic_DNA"/>
</dbReference>
<dbReference type="AlphaFoldDB" id="A0A1Y5SKV3"/>
<evidence type="ECO:0000313" key="6">
    <source>
        <dbReference type="EMBL" id="SLN41386.1"/>
    </source>
</evidence>
<dbReference type="InterPro" id="IPR018356">
    <property type="entry name" value="Tscrpt_reg_HTH_DeoR_CS"/>
</dbReference>
<reference evidence="6 7" key="1">
    <citation type="submission" date="2017-03" db="EMBL/GenBank/DDBJ databases">
        <authorList>
            <person name="Afonso C.L."/>
            <person name="Miller P.J."/>
            <person name="Scott M.A."/>
            <person name="Spackman E."/>
            <person name="Goraichik I."/>
            <person name="Dimitrov K.M."/>
            <person name="Suarez D.L."/>
            <person name="Swayne D.E."/>
        </authorList>
    </citation>
    <scope>NUCLEOTIDE SEQUENCE [LARGE SCALE GENOMIC DNA]</scope>
    <source>
        <strain evidence="6 7">CECT 8620</strain>
    </source>
</reference>
<dbReference type="Pfam" id="PF08220">
    <property type="entry name" value="HTH_DeoR"/>
    <property type="match status" value="1"/>
</dbReference>